<feature type="domain" description="Legume lectin" evidence="3">
    <location>
        <begin position="3"/>
        <end position="87"/>
    </location>
</feature>
<dbReference type="PROSITE" id="PS00307">
    <property type="entry name" value="LECTIN_LEGUME_BETA"/>
    <property type="match status" value="1"/>
</dbReference>
<dbReference type="SUPFAM" id="SSF49899">
    <property type="entry name" value="Concanavalin A-like lectins/glucanases"/>
    <property type="match status" value="1"/>
</dbReference>
<comment type="similarity">
    <text evidence="1">Belongs to the leguminous lectin family.</text>
</comment>
<dbReference type="EMBL" id="CP144745">
    <property type="protein sequence ID" value="WVZ50390.1"/>
    <property type="molecule type" value="Genomic_DNA"/>
</dbReference>
<protein>
    <recommendedName>
        <fullName evidence="3">Legume lectin domain-containing protein</fullName>
    </recommendedName>
</protein>
<feature type="domain" description="Legume lectin" evidence="3">
    <location>
        <begin position="89"/>
        <end position="128"/>
    </location>
</feature>
<name>A0AAQ3PIG2_PASNO</name>
<evidence type="ECO:0000313" key="5">
    <source>
        <dbReference type="Proteomes" id="UP001341281"/>
    </source>
</evidence>
<keyword evidence="2" id="KW-0430">Lectin</keyword>
<keyword evidence="5" id="KW-1185">Reference proteome</keyword>
<dbReference type="Pfam" id="PF00139">
    <property type="entry name" value="Lectin_legB"/>
    <property type="match status" value="2"/>
</dbReference>
<sequence length="141" mass="15380">MPPNSNGSRFGLLSSSEPAAYGSRQFVAVEFDTYTNASWSDPSNNHIGIDINTLISFNTTSFPTNLTTLNGTWTATITFDNMTTMLNPRAILPREVEVGFSAATGAKKELNQILSWSFNSTIAAPRSTPHKGTIHCMQPKH</sequence>
<evidence type="ECO:0000259" key="3">
    <source>
        <dbReference type="Pfam" id="PF00139"/>
    </source>
</evidence>
<reference evidence="4 5" key="1">
    <citation type="submission" date="2024-02" db="EMBL/GenBank/DDBJ databases">
        <title>High-quality chromosome-scale genome assembly of Pensacola bahiagrass (Paspalum notatum Flugge var. saurae).</title>
        <authorList>
            <person name="Vega J.M."/>
            <person name="Podio M."/>
            <person name="Orjuela J."/>
            <person name="Siena L.A."/>
            <person name="Pessino S.C."/>
            <person name="Combes M.C."/>
            <person name="Mariac C."/>
            <person name="Albertini E."/>
            <person name="Pupilli F."/>
            <person name="Ortiz J.P.A."/>
            <person name="Leblanc O."/>
        </authorList>
    </citation>
    <scope>NUCLEOTIDE SEQUENCE [LARGE SCALE GENOMIC DNA]</scope>
    <source>
        <strain evidence="4">R1</strain>
        <tissue evidence="4">Leaf</tissue>
    </source>
</reference>
<evidence type="ECO:0000256" key="2">
    <source>
        <dbReference type="ARBA" id="ARBA00022734"/>
    </source>
</evidence>
<proteinExistence type="inferred from homology"/>
<dbReference type="GO" id="GO:0030246">
    <property type="term" value="F:carbohydrate binding"/>
    <property type="evidence" value="ECO:0007669"/>
    <property type="project" value="UniProtKB-KW"/>
</dbReference>
<dbReference type="PANTHER" id="PTHR32401">
    <property type="entry name" value="CONCANAVALIN A-LIKE LECTIN FAMILY PROTEIN"/>
    <property type="match status" value="1"/>
</dbReference>
<dbReference type="AlphaFoldDB" id="A0AAQ3PIG2"/>
<evidence type="ECO:0000256" key="1">
    <source>
        <dbReference type="ARBA" id="ARBA00007606"/>
    </source>
</evidence>
<evidence type="ECO:0000313" key="4">
    <source>
        <dbReference type="EMBL" id="WVZ50390.1"/>
    </source>
</evidence>
<dbReference type="InterPro" id="IPR001220">
    <property type="entry name" value="Legume_lectin_dom"/>
</dbReference>
<dbReference type="InterPro" id="IPR019825">
    <property type="entry name" value="Lectin_legB_Mn/Ca_BS"/>
</dbReference>
<dbReference type="PANTHER" id="PTHR32401:SF49">
    <property type="entry name" value="OS10G0129200 PROTEIN"/>
    <property type="match status" value="1"/>
</dbReference>
<dbReference type="InterPro" id="IPR013320">
    <property type="entry name" value="ConA-like_dom_sf"/>
</dbReference>
<accession>A0AAQ3PIG2</accession>
<gene>
    <name evidence="4" type="ORF">U9M48_001646</name>
</gene>
<organism evidence="4 5">
    <name type="scientific">Paspalum notatum var. saurae</name>
    <dbReference type="NCBI Taxonomy" id="547442"/>
    <lineage>
        <taxon>Eukaryota</taxon>
        <taxon>Viridiplantae</taxon>
        <taxon>Streptophyta</taxon>
        <taxon>Embryophyta</taxon>
        <taxon>Tracheophyta</taxon>
        <taxon>Spermatophyta</taxon>
        <taxon>Magnoliopsida</taxon>
        <taxon>Liliopsida</taxon>
        <taxon>Poales</taxon>
        <taxon>Poaceae</taxon>
        <taxon>PACMAD clade</taxon>
        <taxon>Panicoideae</taxon>
        <taxon>Andropogonodae</taxon>
        <taxon>Paspaleae</taxon>
        <taxon>Paspalinae</taxon>
        <taxon>Paspalum</taxon>
    </lineage>
</organism>
<dbReference type="InterPro" id="IPR050258">
    <property type="entry name" value="Leguminous_Lectin"/>
</dbReference>
<dbReference type="Proteomes" id="UP001341281">
    <property type="component" value="Chromosome 01"/>
</dbReference>
<dbReference type="Gene3D" id="2.60.120.200">
    <property type="match status" value="2"/>
</dbReference>